<feature type="compositionally biased region" description="Low complexity" evidence="1">
    <location>
        <begin position="33"/>
        <end position="43"/>
    </location>
</feature>
<feature type="compositionally biased region" description="Low complexity" evidence="1">
    <location>
        <begin position="169"/>
        <end position="185"/>
    </location>
</feature>
<evidence type="ECO:0000313" key="2">
    <source>
        <dbReference type="EMBL" id="KAG2610927.1"/>
    </source>
</evidence>
<protein>
    <submittedName>
        <fullName evidence="2">Uncharacterized protein</fullName>
    </submittedName>
</protein>
<feature type="compositionally biased region" description="Low complexity" evidence="1">
    <location>
        <begin position="95"/>
        <end position="112"/>
    </location>
</feature>
<feature type="compositionally biased region" description="Low complexity" evidence="1">
    <location>
        <begin position="123"/>
        <end position="148"/>
    </location>
</feature>
<accession>A0A8T0TL42</accession>
<dbReference type="Proteomes" id="UP000823388">
    <property type="component" value="Chromosome 4K"/>
</dbReference>
<feature type="region of interest" description="Disordered" evidence="1">
    <location>
        <begin position="33"/>
        <end position="64"/>
    </location>
</feature>
<sequence>MHSTLHSLIFVSNTPQHIKGLLCPCKNRAHPSALSLSPASTLPDLWPPDPSRDASPGSSSPGRIRAELGAEGAAGRAELLLPAPPGCPCSGRGGAAEAAPSTAAARGSAMGRGRTGRRRIHAAGHCAQAAAPAAGARGSGGARRLWPCARRRRGQGAGEDEELAGPLHAAPSSADAPGGRPPAAGEGEDGGGRRPSTRCPRPTRYPGELQGWRASWGEGAEEGRRGPAARWRPSGACLAERRAHLACLAARRSCRSTRRTVMPELRRPCHHAARACPDQGFKKR</sequence>
<gene>
    <name evidence="2" type="ORF">PVAP13_4KG225605</name>
</gene>
<evidence type="ECO:0000256" key="1">
    <source>
        <dbReference type="SAM" id="MobiDB-lite"/>
    </source>
</evidence>
<dbReference type="AlphaFoldDB" id="A0A8T0TL42"/>
<name>A0A8T0TL42_PANVG</name>
<evidence type="ECO:0000313" key="3">
    <source>
        <dbReference type="Proteomes" id="UP000823388"/>
    </source>
</evidence>
<reference evidence="2" key="1">
    <citation type="submission" date="2020-05" db="EMBL/GenBank/DDBJ databases">
        <title>WGS assembly of Panicum virgatum.</title>
        <authorList>
            <person name="Lovell J.T."/>
            <person name="Jenkins J."/>
            <person name="Shu S."/>
            <person name="Juenger T.E."/>
            <person name="Schmutz J."/>
        </authorList>
    </citation>
    <scope>NUCLEOTIDE SEQUENCE</scope>
    <source>
        <strain evidence="2">AP13</strain>
    </source>
</reference>
<organism evidence="2 3">
    <name type="scientific">Panicum virgatum</name>
    <name type="common">Blackwell switchgrass</name>
    <dbReference type="NCBI Taxonomy" id="38727"/>
    <lineage>
        <taxon>Eukaryota</taxon>
        <taxon>Viridiplantae</taxon>
        <taxon>Streptophyta</taxon>
        <taxon>Embryophyta</taxon>
        <taxon>Tracheophyta</taxon>
        <taxon>Spermatophyta</taxon>
        <taxon>Magnoliopsida</taxon>
        <taxon>Liliopsida</taxon>
        <taxon>Poales</taxon>
        <taxon>Poaceae</taxon>
        <taxon>PACMAD clade</taxon>
        <taxon>Panicoideae</taxon>
        <taxon>Panicodae</taxon>
        <taxon>Paniceae</taxon>
        <taxon>Panicinae</taxon>
        <taxon>Panicum</taxon>
        <taxon>Panicum sect. Hiantes</taxon>
    </lineage>
</organism>
<proteinExistence type="predicted"/>
<dbReference type="EMBL" id="CM029043">
    <property type="protein sequence ID" value="KAG2610927.1"/>
    <property type="molecule type" value="Genomic_DNA"/>
</dbReference>
<comment type="caution">
    <text evidence="2">The sequence shown here is derived from an EMBL/GenBank/DDBJ whole genome shotgun (WGS) entry which is preliminary data.</text>
</comment>
<keyword evidence="3" id="KW-1185">Reference proteome</keyword>
<feature type="region of interest" description="Disordered" evidence="1">
    <location>
        <begin position="91"/>
        <end position="230"/>
    </location>
</feature>